<organism evidence="1 2">
    <name type="scientific">Trifolium medium</name>
    <dbReference type="NCBI Taxonomy" id="97028"/>
    <lineage>
        <taxon>Eukaryota</taxon>
        <taxon>Viridiplantae</taxon>
        <taxon>Streptophyta</taxon>
        <taxon>Embryophyta</taxon>
        <taxon>Tracheophyta</taxon>
        <taxon>Spermatophyta</taxon>
        <taxon>Magnoliopsida</taxon>
        <taxon>eudicotyledons</taxon>
        <taxon>Gunneridae</taxon>
        <taxon>Pentapetalae</taxon>
        <taxon>rosids</taxon>
        <taxon>fabids</taxon>
        <taxon>Fabales</taxon>
        <taxon>Fabaceae</taxon>
        <taxon>Papilionoideae</taxon>
        <taxon>50 kb inversion clade</taxon>
        <taxon>NPAAA clade</taxon>
        <taxon>Hologalegina</taxon>
        <taxon>IRL clade</taxon>
        <taxon>Trifolieae</taxon>
        <taxon>Trifolium</taxon>
    </lineage>
</organism>
<dbReference type="Proteomes" id="UP000265520">
    <property type="component" value="Unassembled WGS sequence"/>
</dbReference>
<dbReference type="EMBL" id="LXQA010241509">
    <property type="protein sequence ID" value="MCI37162.1"/>
    <property type="molecule type" value="Genomic_DNA"/>
</dbReference>
<sequence length="52" mass="5743">MFCMITLGFRNQNDVRGGEIEEIAENAETGSVTDVLAKRAFNLAKRASLPRT</sequence>
<evidence type="ECO:0000313" key="1">
    <source>
        <dbReference type="EMBL" id="MCI37162.1"/>
    </source>
</evidence>
<comment type="caution">
    <text evidence="1">The sequence shown here is derived from an EMBL/GenBank/DDBJ whole genome shotgun (WGS) entry which is preliminary data.</text>
</comment>
<dbReference type="AlphaFoldDB" id="A0A392RLT2"/>
<accession>A0A392RLT2</accession>
<evidence type="ECO:0000313" key="2">
    <source>
        <dbReference type="Proteomes" id="UP000265520"/>
    </source>
</evidence>
<name>A0A392RLT2_9FABA</name>
<keyword evidence="2" id="KW-1185">Reference proteome</keyword>
<reference evidence="1 2" key="1">
    <citation type="journal article" date="2018" name="Front. Plant Sci.">
        <title>Red Clover (Trifolium pratense) and Zigzag Clover (T. medium) - A Picture of Genomic Similarities and Differences.</title>
        <authorList>
            <person name="Dluhosova J."/>
            <person name="Istvanek J."/>
            <person name="Nedelnik J."/>
            <person name="Repkova J."/>
        </authorList>
    </citation>
    <scope>NUCLEOTIDE SEQUENCE [LARGE SCALE GENOMIC DNA]</scope>
    <source>
        <strain evidence="2">cv. 10/8</strain>
        <tissue evidence="1">Leaf</tissue>
    </source>
</reference>
<proteinExistence type="predicted"/>
<protein>
    <submittedName>
        <fullName evidence="1">Uncharacterized protein</fullName>
    </submittedName>
</protein>